<dbReference type="EMBL" id="JBHSCW010000001">
    <property type="protein sequence ID" value="MFC4350228.1"/>
    <property type="molecule type" value="Genomic_DNA"/>
</dbReference>
<proteinExistence type="predicted"/>
<evidence type="ECO:0000313" key="3">
    <source>
        <dbReference type="Proteomes" id="UP001595799"/>
    </source>
</evidence>
<comment type="caution">
    <text evidence="2">The sequence shown here is derived from an EMBL/GenBank/DDBJ whole genome shotgun (WGS) entry which is preliminary data.</text>
</comment>
<accession>A0ABV8UG25</accession>
<keyword evidence="3" id="KW-1185">Reference proteome</keyword>
<organism evidence="2 3">
    <name type="scientific">Fodinicurvata halophila</name>
    <dbReference type="NCBI Taxonomy" id="1419723"/>
    <lineage>
        <taxon>Bacteria</taxon>
        <taxon>Pseudomonadati</taxon>
        <taxon>Pseudomonadota</taxon>
        <taxon>Alphaproteobacteria</taxon>
        <taxon>Rhodospirillales</taxon>
        <taxon>Rhodovibrionaceae</taxon>
        <taxon>Fodinicurvata</taxon>
    </lineage>
</organism>
<name>A0ABV8UG25_9PROT</name>
<evidence type="ECO:0000256" key="1">
    <source>
        <dbReference type="SAM" id="Phobius"/>
    </source>
</evidence>
<keyword evidence="1" id="KW-0472">Membrane</keyword>
<gene>
    <name evidence="2" type="ORF">ACFOW6_01600</name>
</gene>
<dbReference type="Proteomes" id="UP001595799">
    <property type="component" value="Unassembled WGS sequence"/>
</dbReference>
<reference evidence="3" key="1">
    <citation type="journal article" date="2019" name="Int. J. Syst. Evol. Microbiol.">
        <title>The Global Catalogue of Microorganisms (GCM) 10K type strain sequencing project: providing services to taxonomists for standard genome sequencing and annotation.</title>
        <authorList>
            <consortium name="The Broad Institute Genomics Platform"/>
            <consortium name="The Broad Institute Genome Sequencing Center for Infectious Disease"/>
            <person name="Wu L."/>
            <person name="Ma J."/>
        </authorList>
    </citation>
    <scope>NUCLEOTIDE SEQUENCE [LARGE SCALE GENOMIC DNA]</scope>
    <source>
        <strain evidence="3">CECT 8472</strain>
    </source>
</reference>
<protein>
    <submittedName>
        <fullName evidence="2">Uncharacterized protein</fullName>
    </submittedName>
</protein>
<keyword evidence="1" id="KW-0812">Transmembrane</keyword>
<keyword evidence="1" id="KW-1133">Transmembrane helix</keyword>
<sequence length="42" mass="4675">MAPLVAQPAFLLIQQIIDVAPWVLAAIALALVAYWALRHYKD</sequence>
<feature type="transmembrane region" description="Helical" evidence="1">
    <location>
        <begin position="20"/>
        <end position="37"/>
    </location>
</feature>
<dbReference type="RefSeq" id="WP_382420467.1">
    <property type="nucleotide sequence ID" value="NZ_JBHSCW010000001.1"/>
</dbReference>
<evidence type="ECO:0000313" key="2">
    <source>
        <dbReference type="EMBL" id="MFC4350228.1"/>
    </source>
</evidence>